<evidence type="ECO:0000256" key="1">
    <source>
        <dbReference type="SAM" id="Coils"/>
    </source>
</evidence>
<evidence type="ECO:0000313" key="4">
    <source>
        <dbReference type="EMBL" id="CAB9524086.1"/>
    </source>
</evidence>
<keyword evidence="3" id="KW-0472">Membrane</keyword>
<dbReference type="EMBL" id="CAICTM010001490">
    <property type="protein sequence ID" value="CAB9524086.1"/>
    <property type="molecule type" value="Genomic_DNA"/>
</dbReference>
<dbReference type="Proteomes" id="UP001153069">
    <property type="component" value="Unassembled WGS sequence"/>
</dbReference>
<feature type="region of interest" description="Disordered" evidence="2">
    <location>
        <begin position="126"/>
        <end position="169"/>
    </location>
</feature>
<organism evidence="4 5">
    <name type="scientific">Seminavis robusta</name>
    <dbReference type="NCBI Taxonomy" id="568900"/>
    <lineage>
        <taxon>Eukaryota</taxon>
        <taxon>Sar</taxon>
        <taxon>Stramenopiles</taxon>
        <taxon>Ochrophyta</taxon>
        <taxon>Bacillariophyta</taxon>
        <taxon>Bacillariophyceae</taxon>
        <taxon>Bacillariophycidae</taxon>
        <taxon>Naviculales</taxon>
        <taxon>Naviculaceae</taxon>
        <taxon>Seminavis</taxon>
    </lineage>
</organism>
<protein>
    <submittedName>
        <fullName evidence="4">Uncharacterized protein</fullName>
    </submittedName>
</protein>
<evidence type="ECO:0000256" key="2">
    <source>
        <dbReference type="SAM" id="MobiDB-lite"/>
    </source>
</evidence>
<accession>A0A9N8ERB8</accession>
<keyword evidence="3" id="KW-0812">Transmembrane</keyword>
<sequence length="191" mass="21908">MPSKTEVAISVGLLMAMLGLLWEFSSLRQYRQSPHNTQRSTRTDLMYSNTTAVILQTFRSELEDAKQELLEAKSRLNKQEKSMQKLSKLKEEIQNNASSKQRDLENQVAKLEQQMGKLLETNKKGMVPAQQQPQQNSEAYNHNQQQQQRQRATETEDGQQVTKKEKRPMRIGGWLIGSFASLAIRNPSAEM</sequence>
<feature type="transmembrane region" description="Helical" evidence="3">
    <location>
        <begin position="6"/>
        <end position="24"/>
    </location>
</feature>
<dbReference type="AlphaFoldDB" id="A0A9N8ERB8"/>
<keyword evidence="3" id="KW-1133">Transmembrane helix</keyword>
<evidence type="ECO:0000256" key="3">
    <source>
        <dbReference type="SAM" id="Phobius"/>
    </source>
</evidence>
<feature type="compositionally biased region" description="Polar residues" evidence="2">
    <location>
        <begin position="129"/>
        <end position="143"/>
    </location>
</feature>
<feature type="coiled-coil region" evidence="1">
    <location>
        <begin position="55"/>
        <end position="121"/>
    </location>
</feature>
<reference evidence="4" key="1">
    <citation type="submission" date="2020-06" db="EMBL/GenBank/DDBJ databases">
        <authorList>
            <consortium name="Plant Systems Biology data submission"/>
        </authorList>
    </citation>
    <scope>NUCLEOTIDE SEQUENCE</scope>
    <source>
        <strain evidence="4">D6</strain>
    </source>
</reference>
<name>A0A9N8ERB8_9STRA</name>
<keyword evidence="1" id="KW-0175">Coiled coil</keyword>
<comment type="caution">
    <text evidence="4">The sequence shown here is derived from an EMBL/GenBank/DDBJ whole genome shotgun (WGS) entry which is preliminary data.</text>
</comment>
<evidence type="ECO:0000313" key="5">
    <source>
        <dbReference type="Proteomes" id="UP001153069"/>
    </source>
</evidence>
<proteinExistence type="predicted"/>
<keyword evidence="5" id="KW-1185">Reference proteome</keyword>
<gene>
    <name evidence="4" type="ORF">SEMRO_1492_G277200.1</name>
</gene>